<sequence>MGPMTGEIPAQNGESSLPGIPVQTNDHTGQSKESNAKQIPIPFPVDEQCVNYAIRLGRALGKFAAGNNCQTFADDVLNKCRIDPRLGHPKNWVSGKI</sequence>
<evidence type="ECO:0000313" key="3">
    <source>
        <dbReference type="Proteomes" id="UP000295367"/>
    </source>
</evidence>
<gene>
    <name evidence="2" type="ORF">EDC63_1455</name>
</gene>
<evidence type="ECO:0000313" key="2">
    <source>
        <dbReference type="EMBL" id="TCV78151.1"/>
    </source>
</evidence>
<dbReference type="Proteomes" id="UP000295367">
    <property type="component" value="Unassembled WGS sequence"/>
</dbReference>
<keyword evidence="3" id="KW-1185">Reference proteome</keyword>
<feature type="region of interest" description="Disordered" evidence="1">
    <location>
        <begin position="1"/>
        <end position="39"/>
    </location>
</feature>
<accession>A0A4R3XTL5</accession>
<proteinExistence type="predicted"/>
<feature type="compositionally biased region" description="Polar residues" evidence="1">
    <location>
        <begin position="22"/>
        <end position="37"/>
    </location>
</feature>
<name>A0A4R3XTL5_9PROT</name>
<comment type="caution">
    <text evidence="2">The sequence shown here is derived from an EMBL/GenBank/DDBJ whole genome shotgun (WGS) entry which is preliminary data.</text>
</comment>
<dbReference type="EMBL" id="SMCO01000045">
    <property type="protein sequence ID" value="TCV78151.1"/>
    <property type="molecule type" value="Genomic_DNA"/>
</dbReference>
<dbReference type="AlphaFoldDB" id="A0A4R3XTL5"/>
<protein>
    <submittedName>
        <fullName evidence="2">Uncharacterized protein</fullName>
    </submittedName>
</protein>
<organism evidence="2 3">
    <name type="scientific">Sulfurirhabdus autotrophica</name>
    <dbReference type="NCBI Taxonomy" id="1706046"/>
    <lineage>
        <taxon>Bacteria</taxon>
        <taxon>Pseudomonadati</taxon>
        <taxon>Pseudomonadota</taxon>
        <taxon>Betaproteobacteria</taxon>
        <taxon>Nitrosomonadales</taxon>
        <taxon>Sulfuricellaceae</taxon>
        <taxon>Sulfurirhabdus</taxon>
    </lineage>
</organism>
<reference evidence="2 3" key="1">
    <citation type="submission" date="2019-03" db="EMBL/GenBank/DDBJ databases">
        <title>Genomic Encyclopedia of Type Strains, Phase IV (KMG-IV): sequencing the most valuable type-strain genomes for metagenomic binning, comparative biology and taxonomic classification.</title>
        <authorList>
            <person name="Goeker M."/>
        </authorList>
    </citation>
    <scope>NUCLEOTIDE SEQUENCE [LARGE SCALE GENOMIC DNA]</scope>
    <source>
        <strain evidence="2 3">DSM 100309</strain>
    </source>
</reference>
<evidence type="ECO:0000256" key="1">
    <source>
        <dbReference type="SAM" id="MobiDB-lite"/>
    </source>
</evidence>